<dbReference type="EMBL" id="JAOCQF010000001">
    <property type="protein sequence ID" value="MCT8328595.1"/>
    <property type="molecule type" value="Genomic_DNA"/>
</dbReference>
<dbReference type="RefSeq" id="WP_261494022.1">
    <property type="nucleotide sequence ID" value="NZ_JAOCQF010000001.1"/>
</dbReference>
<dbReference type="PANTHER" id="PTHR23004">
    <property type="entry name" value="DOUBLECORTIN DOMAIN CONTAINING 2"/>
    <property type="match status" value="1"/>
</dbReference>
<dbReference type="SUPFAM" id="SSF48452">
    <property type="entry name" value="TPR-like"/>
    <property type="match status" value="1"/>
</dbReference>
<gene>
    <name evidence="1" type="ORF">N5I32_03600</name>
</gene>
<keyword evidence="2" id="KW-1185">Reference proteome</keyword>
<dbReference type="Pfam" id="PF06041">
    <property type="entry name" value="DUF924"/>
    <property type="match status" value="1"/>
</dbReference>
<name>A0ABT2NM50_9RHOB</name>
<dbReference type="Gene3D" id="1.25.40.10">
    <property type="entry name" value="Tetratricopeptide repeat domain"/>
    <property type="match status" value="1"/>
</dbReference>
<sequence>MTGAKEIVRFWLEDIGEAGWYAAVDAVDATIRDRFGALWAQARDGGLADWCDTPQGALAYLILTDQFPRNMFRGDARAFATDAVARAAARGAIAQGHDLKVAEPERVFFYMPFEHSEDLADQDLSVDLTERNLPLTGKGYALHARAHREVIRRFGRFPFRNAALGRDTTPEERAFLDGGGYGAVVRGLGG</sequence>
<dbReference type="Gene3D" id="1.20.58.320">
    <property type="entry name" value="TPR-like"/>
    <property type="match status" value="1"/>
</dbReference>
<evidence type="ECO:0000313" key="2">
    <source>
        <dbReference type="Proteomes" id="UP001205601"/>
    </source>
</evidence>
<reference evidence="2" key="1">
    <citation type="submission" date="2023-07" db="EMBL/GenBank/DDBJ databases">
        <title>Defluviimonas sediminis sp. nov., isolated from mangrove sediment.</title>
        <authorList>
            <person name="Liu L."/>
            <person name="Li J."/>
            <person name="Huang Y."/>
            <person name="Pan J."/>
            <person name="Li M."/>
        </authorList>
    </citation>
    <scope>NUCLEOTIDE SEQUENCE [LARGE SCALE GENOMIC DNA]</scope>
    <source>
        <strain evidence="2">FT324</strain>
    </source>
</reference>
<accession>A0ABT2NM50</accession>
<organism evidence="1 2">
    <name type="scientific">Albidovulum sediminis</name>
    <dbReference type="NCBI Taxonomy" id="3066345"/>
    <lineage>
        <taxon>Bacteria</taxon>
        <taxon>Pseudomonadati</taxon>
        <taxon>Pseudomonadota</taxon>
        <taxon>Alphaproteobacteria</taxon>
        <taxon>Rhodobacterales</taxon>
        <taxon>Paracoccaceae</taxon>
        <taxon>Albidovulum</taxon>
    </lineage>
</organism>
<dbReference type="Proteomes" id="UP001205601">
    <property type="component" value="Unassembled WGS sequence"/>
</dbReference>
<protein>
    <submittedName>
        <fullName evidence="1">DUF924 domain-containing protein</fullName>
    </submittedName>
</protein>
<evidence type="ECO:0000313" key="1">
    <source>
        <dbReference type="EMBL" id="MCT8328595.1"/>
    </source>
</evidence>
<dbReference type="PANTHER" id="PTHR23004:SF7">
    <property type="entry name" value="DUF924-DOMAIN-CONTAINING PROTEIN"/>
    <property type="match status" value="1"/>
</dbReference>
<proteinExistence type="predicted"/>
<dbReference type="InterPro" id="IPR011990">
    <property type="entry name" value="TPR-like_helical_dom_sf"/>
</dbReference>
<dbReference type="InterPro" id="IPR010323">
    <property type="entry name" value="DUF924"/>
</dbReference>
<comment type="caution">
    <text evidence="1">The sequence shown here is derived from an EMBL/GenBank/DDBJ whole genome shotgun (WGS) entry which is preliminary data.</text>
</comment>